<dbReference type="PANTHER" id="PTHR36173">
    <property type="entry name" value="RIBONUCLEASE VAPC16-RELATED"/>
    <property type="match status" value="1"/>
</dbReference>
<dbReference type="CDD" id="cd09872">
    <property type="entry name" value="PIN_Sll0205-like"/>
    <property type="match status" value="1"/>
</dbReference>
<dbReference type="InterPro" id="IPR052919">
    <property type="entry name" value="TA_system_RNase"/>
</dbReference>
<sequence>MAFMLDTHTFLWWLADDSRLPTGVRDRIKAPENQVFVSAATGWEISIKKALGKLEAPDEIASLLDEEGFQEMPISFVHGQMAGHLPSIHRDPFDRMLVAQCQAHGLTLLTRDENIPRYEVATFWA</sequence>
<dbReference type="OrthoDB" id="9798990at2"/>
<dbReference type="EMBL" id="QEQK01000019">
    <property type="protein sequence ID" value="PWN54706.1"/>
    <property type="molecule type" value="Genomic_DNA"/>
</dbReference>
<feature type="domain" description="PIN" evidence="1">
    <location>
        <begin position="4"/>
        <end position="119"/>
    </location>
</feature>
<gene>
    <name evidence="2" type="ORF">DEH80_15910</name>
</gene>
<dbReference type="SUPFAM" id="SSF88723">
    <property type="entry name" value="PIN domain-like"/>
    <property type="match status" value="1"/>
</dbReference>
<dbReference type="PANTHER" id="PTHR36173:SF2">
    <property type="entry name" value="RIBONUCLEASE VAPC16"/>
    <property type="match status" value="1"/>
</dbReference>
<name>A0A383XQ02_9GAMM</name>
<evidence type="ECO:0000313" key="2">
    <source>
        <dbReference type="EMBL" id="PWN54706.1"/>
    </source>
</evidence>
<reference evidence="2 3" key="1">
    <citation type="submission" date="2018-05" db="EMBL/GenBank/DDBJ databases">
        <title>Abyssibacter profundi OUC007T gen. nov., sp. nov, a marine bacterium isolated from seawater of the Mariana Trench.</title>
        <authorList>
            <person name="Zhou S."/>
        </authorList>
    </citation>
    <scope>NUCLEOTIDE SEQUENCE [LARGE SCALE GENOMIC DNA]</scope>
    <source>
        <strain evidence="2 3">OUC007</strain>
    </source>
</reference>
<comment type="caution">
    <text evidence="2">The sequence shown here is derived from an EMBL/GenBank/DDBJ whole genome shotgun (WGS) entry which is preliminary data.</text>
</comment>
<keyword evidence="3" id="KW-1185">Reference proteome</keyword>
<dbReference type="InterPro" id="IPR029060">
    <property type="entry name" value="PIN-like_dom_sf"/>
</dbReference>
<protein>
    <submittedName>
        <fullName evidence="2">PIN domain nuclease</fullName>
    </submittedName>
</protein>
<dbReference type="Gene3D" id="3.40.50.1010">
    <property type="entry name" value="5'-nuclease"/>
    <property type="match status" value="1"/>
</dbReference>
<evidence type="ECO:0000313" key="3">
    <source>
        <dbReference type="Proteomes" id="UP000251800"/>
    </source>
</evidence>
<dbReference type="InterPro" id="IPR002716">
    <property type="entry name" value="PIN_dom"/>
</dbReference>
<dbReference type="Pfam" id="PF01850">
    <property type="entry name" value="PIN"/>
    <property type="match status" value="1"/>
</dbReference>
<evidence type="ECO:0000259" key="1">
    <source>
        <dbReference type="Pfam" id="PF01850"/>
    </source>
</evidence>
<proteinExistence type="predicted"/>
<dbReference type="AlphaFoldDB" id="A0A383XQ02"/>
<organism evidence="2 3">
    <name type="scientific">Abyssibacter profundi</name>
    <dbReference type="NCBI Taxonomy" id="2182787"/>
    <lineage>
        <taxon>Bacteria</taxon>
        <taxon>Pseudomonadati</taxon>
        <taxon>Pseudomonadota</taxon>
        <taxon>Gammaproteobacteria</taxon>
        <taxon>Chromatiales</taxon>
        <taxon>Oceanococcaceae</taxon>
        <taxon>Abyssibacter</taxon>
    </lineage>
</organism>
<dbReference type="Proteomes" id="UP000251800">
    <property type="component" value="Unassembled WGS sequence"/>
</dbReference>
<accession>A0A383XQ02</accession>
<dbReference type="InterPro" id="IPR041705">
    <property type="entry name" value="PIN_Sll0205"/>
</dbReference>